<accession>A0A1I8PMD5</accession>
<evidence type="ECO:0000256" key="1">
    <source>
        <dbReference type="SAM" id="MobiDB-lite"/>
    </source>
</evidence>
<feature type="compositionally biased region" description="Low complexity" evidence="1">
    <location>
        <begin position="110"/>
        <end position="123"/>
    </location>
</feature>
<dbReference type="Proteomes" id="UP000095300">
    <property type="component" value="Unassembled WGS sequence"/>
</dbReference>
<dbReference type="EnsemblMetazoa" id="SCAU009375-RA">
    <property type="protein sequence ID" value="SCAU009375-PA"/>
    <property type="gene ID" value="SCAU009375"/>
</dbReference>
<dbReference type="STRING" id="35570.A0A1I8PMD5"/>
<evidence type="ECO:0000313" key="2">
    <source>
        <dbReference type="EnsemblMetazoa" id="SCAU009375-PA"/>
    </source>
</evidence>
<dbReference type="VEuPathDB" id="VectorBase:SCAU009375"/>
<gene>
    <name evidence="2" type="primary">106095545</name>
</gene>
<organism evidence="2 3">
    <name type="scientific">Stomoxys calcitrans</name>
    <name type="common">Stable fly</name>
    <name type="synonym">Conops calcitrans</name>
    <dbReference type="NCBI Taxonomy" id="35570"/>
    <lineage>
        <taxon>Eukaryota</taxon>
        <taxon>Metazoa</taxon>
        <taxon>Ecdysozoa</taxon>
        <taxon>Arthropoda</taxon>
        <taxon>Hexapoda</taxon>
        <taxon>Insecta</taxon>
        <taxon>Pterygota</taxon>
        <taxon>Neoptera</taxon>
        <taxon>Endopterygota</taxon>
        <taxon>Diptera</taxon>
        <taxon>Brachycera</taxon>
        <taxon>Muscomorpha</taxon>
        <taxon>Muscoidea</taxon>
        <taxon>Muscidae</taxon>
        <taxon>Stomoxys</taxon>
    </lineage>
</organism>
<dbReference type="AlphaFoldDB" id="A0A1I8PMD5"/>
<reference evidence="2" key="1">
    <citation type="submission" date="2020-05" db="UniProtKB">
        <authorList>
            <consortium name="EnsemblMetazoa"/>
        </authorList>
    </citation>
    <scope>IDENTIFICATION</scope>
    <source>
        <strain evidence="2">USDA</strain>
    </source>
</reference>
<evidence type="ECO:0000313" key="3">
    <source>
        <dbReference type="Proteomes" id="UP000095300"/>
    </source>
</evidence>
<sequence length="134" mass="14712">MDYDDFSMCPPSPCDVEFVNANIVIDGKSSIRQKSKDATFHVQFNDTLTSTFEYPSEASLIVEDSFTALGNEYPLPGDSEFNQAFQNLVLENSIMPPLHHVADEIIQLPTTTDSSTPANTTPTKNILGNLPLGE</sequence>
<keyword evidence="3" id="KW-1185">Reference proteome</keyword>
<protein>
    <submittedName>
        <fullName evidence="2">Uncharacterized protein</fullName>
    </submittedName>
</protein>
<feature type="region of interest" description="Disordered" evidence="1">
    <location>
        <begin position="110"/>
        <end position="134"/>
    </location>
</feature>
<proteinExistence type="predicted"/>
<name>A0A1I8PMD5_STOCA</name>